<name>H6RRX8_BLASD</name>
<dbReference type="AlphaFoldDB" id="H6RRX8"/>
<dbReference type="STRING" id="1146883.BLASA_2059"/>
<sequence length="151" mass="17236">MPSERSYEDKRPGQQLYGVIEFCASPKVLYAKIESGHYDWLGVRQDKRGRVTYVVGRPRLARLEGLGGGIAKHGPPSMTGQHHVEVRIPHRLRPPPSESWWLTSEEARADFERKKVTLMQGDGSGLYRLRLYSDGRLVDEHFVVRTLPNVL</sequence>
<gene>
    <name evidence="1" type="ordered locus">BLASA_2059</name>
</gene>
<accession>H6RRX8</accession>
<dbReference type="RefSeq" id="WP_014375855.1">
    <property type="nucleotide sequence ID" value="NC_016943.1"/>
</dbReference>
<reference evidence="2" key="2">
    <citation type="submission" date="2012-02" db="EMBL/GenBank/DDBJ databases">
        <title>Complete genome sequence of Blastococcus saxobsidens strain DD2.</title>
        <authorList>
            <person name="Genoscope."/>
        </authorList>
    </citation>
    <scope>NUCLEOTIDE SEQUENCE [LARGE SCALE GENOMIC DNA]</scope>
    <source>
        <strain evidence="2">DD2</strain>
    </source>
</reference>
<dbReference type="KEGG" id="bsd:BLASA_2059"/>
<organism evidence="1 2">
    <name type="scientific">Blastococcus saxobsidens (strain DD2)</name>
    <dbReference type="NCBI Taxonomy" id="1146883"/>
    <lineage>
        <taxon>Bacteria</taxon>
        <taxon>Bacillati</taxon>
        <taxon>Actinomycetota</taxon>
        <taxon>Actinomycetes</taxon>
        <taxon>Geodermatophilales</taxon>
        <taxon>Geodermatophilaceae</taxon>
        <taxon>Blastococcus</taxon>
    </lineage>
</organism>
<dbReference type="EMBL" id="FO117623">
    <property type="protein sequence ID" value="CCG02972.1"/>
    <property type="molecule type" value="Genomic_DNA"/>
</dbReference>
<keyword evidence="2" id="KW-1185">Reference proteome</keyword>
<proteinExistence type="predicted"/>
<evidence type="ECO:0000313" key="2">
    <source>
        <dbReference type="Proteomes" id="UP000007517"/>
    </source>
</evidence>
<reference evidence="1 2" key="1">
    <citation type="journal article" date="2012" name="J. Bacteriol.">
        <title>Genome Sequence of Blastococcus saxobsidens DD2, a Stone-Inhabiting Bacterium.</title>
        <authorList>
            <person name="Chouaia B."/>
            <person name="Crotti E."/>
            <person name="Brusetti L."/>
            <person name="Daffonchio D."/>
            <person name="Essoussi I."/>
            <person name="Nouioui I."/>
            <person name="Sbissi I."/>
            <person name="Ghodhbane-Gtari F."/>
            <person name="Gtari M."/>
            <person name="Vacherie B."/>
            <person name="Barbe V."/>
            <person name="Medigue C."/>
            <person name="Gury J."/>
            <person name="Pujic P."/>
            <person name="Normand P."/>
        </authorList>
    </citation>
    <scope>NUCLEOTIDE SEQUENCE [LARGE SCALE GENOMIC DNA]</scope>
    <source>
        <strain evidence="1 2">DD2</strain>
    </source>
</reference>
<protein>
    <submittedName>
        <fullName evidence="1">Uncharacterized protein</fullName>
    </submittedName>
</protein>
<dbReference type="Proteomes" id="UP000007517">
    <property type="component" value="Chromosome"/>
</dbReference>
<evidence type="ECO:0000313" key="1">
    <source>
        <dbReference type="EMBL" id="CCG02972.1"/>
    </source>
</evidence>
<dbReference type="HOGENOM" id="CLU_1727805_0_0_11"/>